<proteinExistence type="predicted"/>
<name>A0A4S8LNG2_DENBC</name>
<dbReference type="AlphaFoldDB" id="A0A4S8LNG2"/>
<protein>
    <submittedName>
        <fullName evidence="2">Uncharacterized protein</fullName>
    </submittedName>
</protein>
<feature type="region of interest" description="Disordered" evidence="1">
    <location>
        <begin position="15"/>
        <end position="45"/>
    </location>
</feature>
<sequence>MSYIIPQTRFRDPANGYSASEHYYPSIRSSPNREKGKGNRKGETCKGRYRTRLQIQVFRIQIRHMSRSSRAHALTCSVPLSIYLPAGLRVTANPHKIEENAKKESMKKSLTVQDPLERLQGPNDLKGNHCKHILASKLAVDLLLYTSATSHFIYNSELLMLMKESLEIKGKT</sequence>
<organism evidence="2 3">
    <name type="scientific">Dendrothele bispora (strain CBS 962.96)</name>
    <dbReference type="NCBI Taxonomy" id="1314807"/>
    <lineage>
        <taxon>Eukaryota</taxon>
        <taxon>Fungi</taxon>
        <taxon>Dikarya</taxon>
        <taxon>Basidiomycota</taxon>
        <taxon>Agaricomycotina</taxon>
        <taxon>Agaricomycetes</taxon>
        <taxon>Agaricomycetidae</taxon>
        <taxon>Agaricales</taxon>
        <taxon>Agaricales incertae sedis</taxon>
        <taxon>Dendrothele</taxon>
    </lineage>
</organism>
<reference evidence="2 3" key="1">
    <citation type="journal article" date="2019" name="Nat. Ecol. Evol.">
        <title>Megaphylogeny resolves global patterns of mushroom evolution.</title>
        <authorList>
            <person name="Varga T."/>
            <person name="Krizsan K."/>
            <person name="Foldi C."/>
            <person name="Dima B."/>
            <person name="Sanchez-Garcia M."/>
            <person name="Sanchez-Ramirez S."/>
            <person name="Szollosi G.J."/>
            <person name="Szarkandi J.G."/>
            <person name="Papp V."/>
            <person name="Albert L."/>
            <person name="Andreopoulos W."/>
            <person name="Angelini C."/>
            <person name="Antonin V."/>
            <person name="Barry K.W."/>
            <person name="Bougher N.L."/>
            <person name="Buchanan P."/>
            <person name="Buyck B."/>
            <person name="Bense V."/>
            <person name="Catcheside P."/>
            <person name="Chovatia M."/>
            <person name="Cooper J."/>
            <person name="Damon W."/>
            <person name="Desjardin D."/>
            <person name="Finy P."/>
            <person name="Geml J."/>
            <person name="Haridas S."/>
            <person name="Hughes K."/>
            <person name="Justo A."/>
            <person name="Karasinski D."/>
            <person name="Kautmanova I."/>
            <person name="Kiss B."/>
            <person name="Kocsube S."/>
            <person name="Kotiranta H."/>
            <person name="LaButti K.M."/>
            <person name="Lechner B.E."/>
            <person name="Liimatainen K."/>
            <person name="Lipzen A."/>
            <person name="Lukacs Z."/>
            <person name="Mihaltcheva S."/>
            <person name="Morgado L.N."/>
            <person name="Niskanen T."/>
            <person name="Noordeloos M.E."/>
            <person name="Ohm R.A."/>
            <person name="Ortiz-Santana B."/>
            <person name="Ovrebo C."/>
            <person name="Racz N."/>
            <person name="Riley R."/>
            <person name="Savchenko A."/>
            <person name="Shiryaev A."/>
            <person name="Soop K."/>
            <person name="Spirin V."/>
            <person name="Szebenyi C."/>
            <person name="Tomsovsky M."/>
            <person name="Tulloss R.E."/>
            <person name="Uehling J."/>
            <person name="Grigoriev I.V."/>
            <person name="Vagvolgyi C."/>
            <person name="Papp T."/>
            <person name="Martin F.M."/>
            <person name="Miettinen O."/>
            <person name="Hibbett D.S."/>
            <person name="Nagy L.G."/>
        </authorList>
    </citation>
    <scope>NUCLEOTIDE SEQUENCE [LARGE SCALE GENOMIC DNA]</scope>
    <source>
        <strain evidence="2 3">CBS 962.96</strain>
    </source>
</reference>
<gene>
    <name evidence="2" type="ORF">K435DRAFT_802118</name>
</gene>
<feature type="compositionally biased region" description="Basic and acidic residues" evidence="1">
    <location>
        <begin position="31"/>
        <end position="45"/>
    </location>
</feature>
<keyword evidence="3" id="KW-1185">Reference proteome</keyword>
<evidence type="ECO:0000256" key="1">
    <source>
        <dbReference type="SAM" id="MobiDB-lite"/>
    </source>
</evidence>
<accession>A0A4S8LNG2</accession>
<dbReference type="EMBL" id="ML179339">
    <property type="protein sequence ID" value="THU90288.1"/>
    <property type="molecule type" value="Genomic_DNA"/>
</dbReference>
<evidence type="ECO:0000313" key="2">
    <source>
        <dbReference type="EMBL" id="THU90288.1"/>
    </source>
</evidence>
<evidence type="ECO:0000313" key="3">
    <source>
        <dbReference type="Proteomes" id="UP000297245"/>
    </source>
</evidence>
<dbReference type="Proteomes" id="UP000297245">
    <property type="component" value="Unassembled WGS sequence"/>
</dbReference>